<dbReference type="OrthoDB" id="2352140at2759"/>
<proteinExistence type="predicted"/>
<dbReference type="InterPro" id="IPR024862">
    <property type="entry name" value="TRPV"/>
</dbReference>
<evidence type="ECO:0000313" key="4">
    <source>
        <dbReference type="Proteomes" id="UP000789572"/>
    </source>
</evidence>
<feature type="transmembrane region" description="Helical" evidence="2">
    <location>
        <begin position="758"/>
        <end position="781"/>
    </location>
</feature>
<keyword evidence="2" id="KW-0812">Transmembrane</keyword>
<protein>
    <submittedName>
        <fullName evidence="3">9590_t:CDS:1</fullName>
    </submittedName>
</protein>
<name>A0A9N9AJN1_9GLOM</name>
<sequence>MEPEPFTLENSRSTTFYTFIVNTTINDIITGGKSNDCVIDVDNTCPQFKDLKGAIRFSTDSTNFLSCSVVADAERQYLYVYSTSNWQMIQKMNISVYVNDLLTASHPWTQVESVKSSLYGELFVSVDKSNVLSFWSIPECKLVTRCQSRLSVDVDGRQTIFALSPNRKMLATWTPDEILAVFLCEEGILFSSSMAPKNHLALGGSRNKSVKQLVWIGNKHVMIVDDLGGTKWDIYTYDLISEYSGFGKMPIFKSTGEDVYANCDGWPKIKKLKETKPKNSFNQGAKRSEGTTKMCKYDGTTFYETGKMHVIGENQYMLHKILKNMIEPWYFPQHRTATIFLLDDNNERALFFGKQTITVWNFTSKEPPSLEYIWCKPMPAANYSIDEPSLGINEKGRYILKFRCNFENGNSSKRQELSLCPTRFKTTLHALYARKFLEFKAHNNNPSHEGQISELLKQCEEIVYSTIRTNAEIFNASVGDRSMVHLLIDLDSAFADSMLEALLQKDVYIPLFYKNKESALLCALSKGKAKVVRLLLKYYCRRTEEKAEEKPEFWMQTVVPVFKKLVSKYPDSASELMKSVSDLPLSEQTIWRNQKDLHAFSCETNEIHEMSAPRRADEIDEAHKNGTNRRTICVVPLPGFTEYPDFAFYDLVYKGKECCSRFADAVFYGRIDLFGERITEAIINFKWRQFAKGYAYFLIFLYILYLVSFMFMVTIDAGRVQLDDKYKNIATKVFIFLVLGLGAVFLSSETRQILHKPYYYICNIYNLVDLVSLVMPIAYAINSLVGDGSFQSSYIGASMFFVYLNLILKLRIFEKLGIAIFIIIEIISNVYRFVLAMAIMVLAYTHTYWILLANTEVKNTLDGNNAAAQEYSTFQRGLLSTYFFVTNNLGSLSDAFGDSTIAIFTVAFSVISVYMWTVLVALMTNVVDDSRTFARHAWLKQRAELPQENKVEEPEPFTLKKSKSGIPTTFYTFIVNTTKNDIITGMANNNCVIDVDNTCPQFKDLKGAIRFSTDSTNFLSCSVVADVKRQYLYVYSTSNWQMIQKMNIGVYVNDLLTASHPWTQVESVKSSLYGELFVSVDKWNVLSFWSIPECKLLARCESNHFVDVDGRQTIFALSPNRKMLATWTPTEMLAVFLCEDGILFSSSMAPKNHLALGDRNKSVKQLVWIGNKHVMIVDDLGGTKWDIYTYDLISEYSGFGKMPIFKSTGEDVYANCEESPRIMKLIETKPEGSFNQGAKRLEGTTKLCKYDGTTLYETNKVQITGENQNKLREIVEFMVEPWYLPQQRTTTIFLLDDDNKRALLFGKQTIHVWNFTSTKPSLEYIWCKPMPAGNYSLDEPSLDKDRNILKFLCNSEKKELSLRPTKFETTLHALYARKFLERKDHVERQIGPSHGLLFSTLLKQCEKIVYSTIRTSAEIFNANVDDRSMVHLLIDLDSAFADSMLEALLQKDVYIPLAYENKESALSCALLKGKAKVVRLLLKYYCRRTEEKAEAKPEFWMQTVVPVFKKLVSKYPDSTSELMKSVSDLPFTLSEQTIWRNQKDLHAFICETDEIHEMSAPRRTDEINEAHKNGTNPRTICVVPLPGFTEYPNFAFYDLVYKGKECCSRFADAVFCGRIDLFGERSMEAIINFKWRQFARRYAYFLIVLYILYLASFMFVITVDAGRVQLDDKYKNIATKVFIFLVLGLGAVFLSSETRQILHKPYYYICNIYNLVDLVSLVMPIAYAINSLVGDGSFQSSYIGASMFFVYLNLILKLRIFEKLGIAIFIIIEIVSNVYRFVLAMGIMVLAYTHTYWILLANTEVKNTLDDNNAAAQEYSTFQRGLLSTYFFVTNNLGSLSDAFGDSTIAIFTVAFSVISVYMWTVLVALMTNVVDDSRTVARNAWLKQRAEVIVEIEMYWFTSKQRKRKDYFPSLIYYYASPDAIEKPSLDEETESSRIADIVEKLLQVRKNEFAVFLDIEHD</sequence>
<dbReference type="Gene3D" id="2.130.10.10">
    <property type="entry name" value="YVTN repeat-like/Quinoprotein amine dehydrogenase"/>
    <property type="match status" value="1"/>
</dbReference>
<feature type="transmembrane region" description="Helical" evidence="2">
    <location>
        <begin position="901"/>
        <end position="922"/>
    </location>
</feature>
<feature type="transmembrane region" description="Helical" evidence="2">
    <location>
        <begin position="694"/>
        <end position="717"/>
    </location>
</feature>
<keyword evidence="2" id="KW-0472">Membrane</keyword>
<keyword evidence="2" id="KW-1133">Transmembrane helix</keyword>
<comment type="caution">
    <text evidence="3">The sequence shown here is derived from an EMBL/GenBank/DDBJ whole genome shotgun (WGS) entry which is preliminary data.</text>
</comment>
<organism evidence="3 4">
    <name type="scientific">Paraglomus occultum</name>
    <dbReference type="NCBI Taxonomy" id="144539"/>
    <lineage>
        <taxon>Eukaryota</taxon>
        <taxon>Fungi</taxon>
        <taxon>Fungi incertae sedis</taxon>
        <taxon>Mucoromycota</taxon>
        <taxon>Glomeromycotina</taxon>
        <taxon>Glomeromycetes</taxon>
        <taxon>Paraglomerales</taxon>
        <taxon>Paraglomeraceae</taxon>
        <taxon>Paraglomus</taxon>
    </lineage>
</organism>
<dbReference type="InterPro" id="IPR015943">
    <property type="entry name" value="WD40/YVTN_repeat-like_dom_sf"/>
</dbReference>
<gene>
    <name evidence="3" type="ORF">POCULU_LOCUS4052</name>
</gene>
<dbReference type="InterPro" id="IPR036770">
    <property type="entry name" value="Ankyrin_rpt-contain_sf"/>
</dbReference>
<evidence type="ECO:0000313" key="3">
    <source>
        <dbReference type="EMBL" id="CAG8530852.1"/>
    </source>
</evidence>
<dbReference type="SUPFAM" id="SSF50978">
    <property type="entry name" value="WD40 repeat-like"/>
    <property type="match status" value="1"/>
</dbReference>
<feature type="transmembrane region" description="Helical" evidence="2">
    <location>
        <begin position="1642"/>
        <end position="1665"/>
    </location>
</feature>
<dbReference type="GO" id="GO:0005886">
    <property type="term" value="C:plasma membrane"/>
    <property type="evidence" value="ECO:0007669"/>
    <property type="project" value="TreeGrafter"/>
</dbReference>
<dbReference type="SUPFAM" id="SSF82171">
    <property type="entry name" value="DPP6 N-terminal domain-like"/>
    <property type="match status" value="1"/>
</dbReference>
<feature type="transmembrane region" description="Helical" evidence="2">
    <location>
        <begin position="1849"/>
        <end position="1870"/>
    </location>
</feature>
<feature type="transmembrane region" description="Helical" evidence="2">
    <location>
        <begin position="1706"/>
        <end position="1729"/>
    </location>
</feature>
<evidence type="ECO:0000256" key="1">
    <source>
        <dbReference type="ARBA" id="ARBA00022737"/>
    </source>
</evidence>
<accession>A0A9N9AJN1</accession>
<evidence type="ECO:0000256" key="2">
    <source>
        <dbReference type="SAM" id="Phobius"/>
    </source>
</evidence>
<dbReference type="PANTHER" id="PTHR10582:SF2">
    <property type="entry name" value="INACTIVE"/>
    <property type="match status" value="1"/>
</dbReference>
<keyword evidence="4" id="KW-1185">Reference proteome</keyword>
<dbReference type="Proteomes" id="UP000789572">
    <property type="component" value="Unassembled WGS sequence"/>
</dbReference>
<feature type="transmembrane region" description="Helical" evidence="2">
    <location>
        <begin position="1677"/>
        <end position="1694"/>
    </location>
</feature>
<reference evidence="3" key="1">
    <citation type="submission" date="2021-06" db="EMBL/GenBank/DDBJ databases">
        <authorList>
            <person name="Kallberg Y."/>
            <person name="Tangrot J."/>
            <person name="Rosling A."/>
        </authorList>
    </citation>
    <scope>NUCLEOTIDE SEQUENCE</scope>
    <source>
        <strain evidence="3">IA702</strain>
    </source>
</reference>
<feature type="transmembrane region" description="Helical" evidence="2">
    <location>
        <begin position="729"/>
        <end position="746"/>
    </location>
</feature>
<feature type="transmembrane region" description="Helical" evidence="2">
    <location>
        <begin position="1778"/>
        <end position="1799"/>
    </location>
</feature>
<keyword evidence="1" id="KW-0677">Repeat</keyword>
<feature type="transmembrane region" description="Helical" evidence="2">
    <location>
        <begin position="830"/>
        <end position="851"/>
    </location>
</feature>
<dbReference type="InterPro" id="IPR036322">
    <property type="entry name" value="WD40_repeat_dom_sf"/>
</dbReference>
<dbReference type="SUPFAM" id="SSF48403">
    <property type="entry name" value="Ankyrin repeat"/>
    <property type="match status" value="1"/>
</dbReference>
<dbReference type="GO" id="GO:0005216">
    <property type="term" value="F:monoatomic ion channel activity"/>
    <property type="evidence" value="ECO:0007669"/>
    <property type="project" value="InterPro"/>
</dbReference>
<dbReference type="PANTHER" id="PTHR10582">
    <property type="entry name" value="TRANSIENT RECEPTOR POTENTIAL ION CHANNEL PROTEIN"/>
    <property type="match status" value="1"/>
</dbReference>
<dbReference type="EMBL" id="CAJVPJ010000496">
    <property type="protein sequence ID" value="CAG8530852.1"/>
    <property type="molecule type" value="Genomic_DNA"/>
</dbReference>
<dbReference type="GO" id="GO:0098703">
    <property type="term" value="P:calcium ion import across plasma membrane"/>
    <property type="evidence" value="ECO:0007669"/>
    <property type="project" value="TreeGrafter"/>
</dbReference>